<sequence length="617" mass="70373">MSTLYHPRRSLNRPIFVIFGFGLVVFLVSYINDLIHDSYHEHSLGAGGPLTVIQTSTVTAWAQTTRTIASNDAEATPTSKAEGLQMHEYRSDGLLEVNPKAPHPISELIALAEASWEGKLDMASKTLEEAVAEYKRRYKRPPPRGFDKWWKYAQEHNVQLPDEYDQIHRDLEPFWGVNPIELQHIQRDWEASLETYTIGKEGGPLSVLNSSFPSHFTQQHRDRLMGGAYEFIDLLKDIGEHLPPFRAVFSPHDNPNHLIDFELMSSALAAAEDGGFVDLSIPPAPKLRGWISACDPSSDAWAEPIDFFRPPPPQIEKTFIYDHRGAMDPCQHPALLRLHGQFLSHGQGPVAHSRLVPAFSYSPTLLHYDITVASPFNWVEDIEPRDADPPWDSKHDERLLWRGSNTGIWHARDKPWRNSQRDRLVHWANGGFKENISVLVPPEDEAAKQKDSKRWRPSRGKVGEAASVRKSLYAPALLDISFAGEMINCAPGTCEEIQRVFEFRKHVDLSTAGQYKYVLDVDGNGWSSRFKRLITSNSLVFKSTVYPEWFTDRIAPWVHYIPVQVDYSDLMDALVFFRGDLDGRGRHDELARKIALAGREWSKAFWRKEDLTAYMFR</sequence>
<feature type="domain" description="Glycosyl transferase CAP10" evidence="2">
    <location>
        <begin position="408"/>
        <end position="617"/>
    </location>
</feature>
<evidence type="ECO:0000313" key="3">
    <source>
        <dbReference type="EMBL" id="KAL0959266.1"/>
    </source>
</evidence>
<protein>
    <recommendedName>
        <fullName evidence="2">Glycosyl transferase CAP10 domain-containing protein</fullName>
    </recommendedName>
</protein>
<comment type="caution">
    <text evidence="3">The sequence shown here is derived from an EMBL/GenBank/DDBJ whole genome shotgun (WGS) entry which is preliminary data.</text>
</comment>
<proteinExistence type="predicted"/>
<keyword evidence="1" id="KW-0472">Membrane</keyword>
<keyword evidence="1" id="KW-0812">Transmembrane</keyword>
<accession>A0ABR3JTX7</accession>
<dbReference type="Proteomes" id="UP001556367">
    <property type="component" value="Unassembled WGS sequence"/>
</dbReference>
<dbReference type="PANTHER" id="PTHR12203:SF118">
    <property type="entry name" value="BETA-1,2-XYLOSYLTRANSFERASE 1"/>
    <property type="match status" value="1"/>
</dbReference>
<evidence type="ECO:0000256" key="1">
    <source>
        <dbReference type="SAM" id="Phobius"/>
    </source>
</evidence>
<evidence type="ECO:0000313" key="4">
    <source>
        <dbReference type="Proteomes" id="UP001556367"/>
    </source>
</evidence>
<dbReference type="PANTHER" id="PTHR12203">
    <property type="entry name" value="KDEL LYS-ASP-GLU-LEU CONTAINING - RELATED"/>
    <property type="match status" value="1"/>
</dbReference>
<dbReference type="SMART" id="SM00672">
    <property type="entry name" value="CAP10"/>
    <property type="match status" value="1"/>
</dbReference>
<evidence type="ECO:0000259" key="2">
    <source>
        <dbReference type="SMART" id="SM00672"/>
    </source>
</evidence>
<dbReference type="EMBL" id="JASNQZ010000003">
    <property type="protein sequence ID" value="KAL0959266.1"/>
    <property type="molecule type" value="Genomic_DNA"/>
</dbReference>
<dbReference type="Pfam" id="PF05686">
    <property type="entry name" value="Glyco_transf_90"/>
    <property type="match status" value="1"/>
</dbReference>
<keyword evidence="4" id="KW-1185">Reference proteome</keyword>
<name>A0ABR3JTX7_9AGAR</name>
<feature type="transmembrane region" description="Helical" evidence="1">
    <location>
        <begin position="12"/>
        <end position="31"/>
    </location>
</feature>
<gene>
    <name evidence="3" type="ORF">HGRIS_014536</name>
</gene>
<reference evidence="4" key="1">
    <citation type="submission" date="2024-06" db="EMBL/GenBank/DDBJ databases">
        <title>Multi-omics analyses provide insights into the biosynthesis of the anticancer antibiotic pleurotin in Hohenbuehelia grisea.</title>
        <authorList>
            <person name="Weaver J.A."/>
            <person name="Alberti F."/>
        </authorList>
    </citation>
    <scope>NUCLEOTIDE SEQUENCE [LARGE SCALE GENOMIC DNA]</scope>
    <source>
        <strain evidence="4">T-177</strain>
    </source>
</reference>
<dbReference type="InterPro" id="IPR051091">
    <property type="entry name" value="O-Glucosyltr/Glycosyltrsf_90"/>
</dbReference>
<dbReference type="InterPro" id="IPR006598">
    <property type="entry name" value="CAP10"/>
</dbReference>
<keyword evidence="1" id="KW-1133">Transmembrane helix</keyword>
<organism evidence="3 4">
    <name type="scientific">Hohenbuehelia grisea</name>
    <dbReference type="NCBI Taxonomy" id="104357"/>
    <lineage>
        <taxon>Eukaryota</taxon>
        <taxon>Fungi</taxon>
        <taxon>Dikarya</taxon>
        <taxon>Basidiomycota</taxon>
        <taxon>Agaricomycotina</taxon>
        <taxon>Agaricomycetes</taxon>
        <taxon>Agaricomycetidae</taxon>
        <taxon>Agaricales</taxon>
        <taxon>Pleurotineae</taxon>
        <taxon>Pleurotaceae</taxon>
        <taxon>Hohenbuehelia</taxon>
    </lineage>
</organism>